<dbReference type="PANTHER" id="PTHR12932:SF9">
    <property type="entry name" value="TUBULIN POLYMERIZATION-PROMOTING PROTEIN HOMOLOG"/>
    <property type="match status" value="1"/>
</dbReference>
<sequence length="321" mass="35668">MSVSTEDDSNSVKTGSETQENQTSQPDDGPPPAPIPRSETPQLFKNPVTFRECFRSFSKFGDTKSDGKLITLSQSDKWMKQAKIIDGKKITTTDTGIFFKKFKQQKLNVTDYEKFLADLCKTKNLNFEETKRSMGACGTPGLSNPTTPAVPAQAPAKARVSSAVERLTDPSKYTGSHKQRFDETGKGKGIEGRKDVADKSGSICPRANGYVHGMEEPFLILEEPAMIEKEEQSFNEEGVEGETVIRNEDIERDNKNGKVDTTNEEVTVINNSNMSPNLNTDQMKNNESKPTVGLDEYDEEGWDDEEEADWSCIDGENYNSS</sequence>
<feature type="region of interest" description="Disordered" evidence="2">
    <location>
        <begin position="251"/>
        <end position="321"/>
    </location>
</feature>
<reference evidence="3 4" key="1">
    <citation type="journal article" date="2017" name="Gigascience">
        <title>Genome sequence of the small brown planthopper, Laodelphax striatellus.</title>
        <authorList>
            <person name="Zhu J."/>
            <person name="Jiang F."/>
            <person name="Wang X."/>
            <person name="Yang P."/>
            <person name="Bao Y."/>
            <person name="Zhao W."/>
            <person name="Wang W."/>
            <person name="Lu H."/>
            <person name="Wang Q."/>
            <person name="Cui N."/>
            <person name="Li J."/>
            <person name="Chen X."/>
            <person name="Luo L."/>
            <person name="Yu J."/>
            <person name="Kang L."/>
            <person name="Cui F."/>
        </authorList>
    </citation>
    <scope>NUCLEOTIDE SEQUENCE [LARGE SCALE GENOMIC DNA]</scope>
    <source>
        <strain evidence="3">Lst14</strain>
    </source>
</reference>
<dbReference type="PANTHER" id="PTHR12932">
    <property type="entry name" value="P25 ALPHA-RELATED"/>
    <property type="match status" value="1"/>
</dbReference>
<feature type="compositionally biased region" description="Basic and acidic residues" evidence="2">
    <location>
        <begin position="179"/>
        <end position="197"/>
    </location>
</feature>
<dbReference type="STRING" id="195883.A0A482XRX3"/>
<comment type="similarity">
    <text evidence="1">Belongs to the TPPP family.</text>
</comment>
<evidence type="ECO:0000256" key="2">
    <source>
        <dbReference type="SAM" id="MobiDB-lite"/>
    </source>
</evidence>
<organism evidence="3 4">
    <name type="scientific">Laodelphax striatellus</name>
    <name type="common">Small brown planthopper</name>
    <name type="synonym">Delphax striatella</name>
    <dbReference type="NCBI Taxonomy" id="195883"/>
    <lineage>
        <taxon>Eukaryota</taxon>
        <taxon>Metazoa</taxon>
        <taxon>Ecdysozoa</taxon>
        <taxon>Arthropoda</taxon>
        <taxon>Hexapoda</taxon>
        <taxon>Insecta</taxon>
        <taxon>Pterygota</taxon>
        <taxon>Neoptera</taxon>
        <taxon>Paraneoptera</taxon>
        <taxon>Hemiptera</taxon>
        <taxon>Auchenorrhyncha</taxon>
        <taxon>Fulgoroidea</taxon>
        <taxon>Delphacidae</taxon>
        <taxon>Criomorphinae</taxon>
        <taxon>Laodelphax</taxon>
    </lineage>
</organism>
<feature type="compositionally biased region" description="Polar residues" evidence="2">
    <location>
        <begin position="11"/>
        <end position="25"/>
    </location>
</feature>
<evidence type="ECO:0000313" key="3">
    <source>
        <dbReference type="EMBL" id="RZF48250.1"/>
    </source>
</evidence>
<dbReference type="GO" id="GO:0032273">
    <property type="term" value="P:positive regulation of protein polymerization"/>
    <property type="evidence" value="ECO:0007669"/>
    <property type="project" value="TreeGrafter"/>
</dbReference>
<feature type="compositionally biased region" description="Acidic residues" evidence="2">
    <location>
        <begin position="295"/>
        <end position="309"/>
    </location>
</feature>
<keyword evidence="4" id="KW-1185">Reference proteome</keyword>
<accession>A0A482XRX3</accession>
<gene>
    <name evidence="3" type="ORF">LSTR_LSTR006217</name>
</gene>
<evidence type="ECO:0000313" key="4">
    <source>
        <dbReference type="Proteomes" id="UP000291343"/>
    </source>
</evidence>
<name>A0A482XRX3_LAOST</name>
<dbReference type="Proteomes" id="UP000291343">
    <property type="component" value="Unassembled WGS sequence"/>
</dbReference>
<dbReference type="GO" id="GO:0046785">
    <property type="term" value="P:microtubule polymerization"/>
    <property type="evidence" value="ECO:0007669"/>
    <property type="project" value="InterPro"/>
</dbReference>
<feature type="region of interest" description="Disordered" evidence="2">
    <location>
        <begin position="1"/>
        <end position="46"/>
    </location>
</feature>
<protein>
    <recommendedName>
        <fullName evidence="5">TPPP family protein</fullName>
    </recommendedName>
</protein>
<dbReference type="InterPro" id="IPR011992">
    <property type="entry name" value="EF-hand-dom_pair"/>
</dbReference>
<dbReference type="OrthoDB" id="548799at2759"/>
<proteinExistence type="inferred from homology"/>
<comment type="caution">
    <text evidence="3">The sequence shown here is derived from an EMBL/GenBank/DDBJ whole genome shotgun (WGS) entry which is preliminary data.</text>
</comment>
<dbReference type="GO" id="GO:0005874">
    <property type="term" value="C:microtubule"/>
    <property type="evidence" value="ECO:0007669"/>
    <property type="project" value="TreeGrafter"/>
</dbReference>
<dbReference type="GO" id="GO:0001578">
    <property type="term" value="P:microtubule bundle formation"/>
    <property type="evidence" value="ECO:0007669"/>
    <property type="project" value="TreeGrafter"/>
</dbReference>
<evidence type="ECO:0000256" key="1">
    <source>
        <dbReference type="ARBA" id="ARBA00010994"/>
    </source>
</evidence>
<dbReference type="InterPro" id="IPR008907">
    <property type="entry name" value="TPP/p25"/>
</dbReference>
<dbReference type="EMBL" id="QKKF02002619">
    <property type="protein sequence ID" value="RZF48250.1"/>
    <property type="molecule type" value="Genomic_DNA"/>
</dbReference>
<dbReference type="SUPFAM" id="SSF47473">
    <property type="entry name" value="EF-hand"/>
    <property type="match status" value="1"/>
</dbReference>
<dbReference type="GO" id="GO:0015631">
    <property type="term" value="F:tubulin binding"/>
    <property type="evidence" value="ECO:0007669"/>
    <property type="project" value="InterPro"/>
</dbReference>
<evidence type="ECO:0008006" key="5">
    <source>
        <dbReference type="Google" id="ProtNLM"/>
    </source>
</evidence>
<dbReference type="SMR" id="A0A482XRX3"/>
<feature type="region of interest" description="Disordered" evidence="2">
    <location>
        <begin position="170"/>
        <end position="197"/>
    </location>
</feature>
<dbReference type="FunCoup" id="A0A482XRX3">
    <property type="interactions" value="6"/>
</dbReference>
<dbReference type="AlphaFoldDB" id="A0A482XRX3"/>
<feature type="compositionally biased region" description="Polar residues" evidence="2">
    <location>
        <begin position="264"/>
        <end position="289"/>
    </location>
</feature>
<dbReference type="Pfam" id="PF05517">
    <property type="entry name" value="p25-alpha"/>
    <property type="match status" value="1"/>
</dbReference>
<dbReference type="InParanoid" id="A0A482XRX3"/>
<dbReference type="Gene3D" id="1.10.238.10">
    <property type="entry name" value="EF-hand"/>
    <property type="match status" value="1"/>
</dbReference>